<reference evidence="2 3" key="1">
    <citation type="submission" date="2024-09" db="EMBL/GenBank/DDBJ databases">
        <authorList>
            <person name="Sun Q."/>
            <person name="Mori K."/>
        </authorList>
    </citation>
    <scope>NUCLEOTIDE SEQUENCE [LARGE SCALE GENOMIC DNA]</scope>
    <source>
        <strain evidence="2 3">NCAIM B.02301</strain>
    </source>
</reference>
<feature type="transmembrane region" description="Helical" evidence="1">
    <location>
        <begin position="12"/>
        <end position="30"/>
    </location>
</feature>
<feature type="transmembrane region" description="Helical" evidence="1">
    <location>
        <begin position="42"/>
        <end position="60"/>
    </location>
</feature>
<evidence type="ECO:0000313" key="3">
    <source>
        <dbReference type="Proteomes" id="UP001589833"/>
    </source>
</evidence>
<name>A0ABV6NMI8_9BACI</name>
<organism evidence="2 3">
    <name type="scientific">Halalkalibacter alkalisediminis</name>
    <dbReference type="NCBI Taxonomy" id="935616"/>
    <lineage>
        <taxon>Bacteria</taxon>
        <taxon>Bacillati</taxon>
        <taxon>Bacillota</taxon>
        <taxon>Bacilli</taxon>
        <taxon>Bacillales</taxon>
        <taxon>Bacillaceae</taxon>
        <taxon>Halalkalibacter</taxon>
    </lineage>
</organism>
<evidence type="ECO:0000256" key="1">
    <source>
        <dbReference type="SAM" id="Phobius"/>
    </source>
</evidence>
<gene>
    <name evidence="2" type="ORF">ACFFH4_24260</name>
</gene>
<accession>A0ABV6NMI8</accession>
<sequence>MTIVLPNWLHSILSILWIVFLIILYSYIVTKAFEIFKIKANQWLIGVVVFLALIGTQFILENHYRIFYLNESDIVIKGNGETVENATNKRLITTNKDSFVYIGGGIPFQDTMSYSFDTKDGQKHDVEILIYFHETDVETITKAFQVFKEVVEPYDNSLVYYFSSSSYYSEVVEEKFRDEVSHQIKKVKKDELTKEMMVEIVETFESQVLNEHEKKLFSIHLI</sequence>
<proteinExistence type="predicted"/>
<comment type="caution">
    <text evidence="2">The sequence shown here is derived from an EMBL/GenBank/DDBJ whole genome shotgun (WGS) entry which is preliminary data.</text>
</comment>
<keyword evidence="1" id="KW-0472">Membrane</keyword>
<dbReference type="RefSeq" id="WP_273848503.1">
    <property type="nucleotide sequence ID" value="NZ_JAQQWT010000120.1"/>
</dbReference>
<keyword evidence="3" id="KW-1185">Reference proteome</keyword>
<keyword evidence="1" id="KW-0812">Transmembrane</keyword>
<evidence type="ECO:0000313" key="2">
    <source>
        <dbReference type="EMBL" id="MFC0561987.1"/>
    </source>
</evidence>
<dbReference type="Proteomes" id="UP001589833">
    <property type="component" value="Unassembled WGS sequence"/>
</dbReference>
<keyword evidence="1" id="KW-1133">Transmembrane helix</keyword>
<dbReference type="EMBL" id="JBHLTR010000098">
    <property type="protein sequence ID" value="MFC0561987.1"/>
    <property type="molecule type" value="Genomic_DNA"/>
</dbReference>
<protein>
    <submittedName>
        <fullName evidence="2">Uncharacterized protein</fullName>
    </submittedName>
</protein>